<dbReference type="InterPro" id="IPR017871">
    <property type="entry name" value="ABC_transporter-like_CS"/>
</dbReference>
<evidence type="ECO:0000313" key="6">
    <source>
        <dbReference type="Proteomes" id="UP000001568"/>
    </source>
</evidence>
<feature type="non-terminal residue" evidence="5">
    <location>
        <position position="518"/>
    </location>
</feature>
<dbReference type="FunFam" id="3.40.50.300:FF:001197">
    <property type="entry name" value="Putative ATP-binding cassette family ATPase"/>
    <property type="match status" value="1"/>
</dbReference>
<keyword evidence="2" id="KW-0547">Nucleotide-binding</keyword>
<dbReference type="eggNOG" id="KOG0062">
    <property type="taxonomic scope" value="Eukaryota"/>
</dbReference>
<dbReference type="GeneID" id="5002949"/>
<dbReference type="FunFam" id="3.40.50.300:FF:001092">
    <property type="entry name" value="ATP-binding cassette sub-family F member 2"/>
    <property type="match status" value="1"/>
</dbReference>
<feature type="non-terminal residue" evidence="5">
    <location>
        <position position="1"/>
    </location>
</feature>
<dbReference type="CDD" id="cd03221">
    <property type="entry name" value="ABCF_EF-3"/>
    <property type="match status" value="1"/>
</dbReference>
<dbReference type="InterPro" id="IPR003593">
    <property type="entry name" value="AAA+_ATPase"/>
</dbReference>
<dbReference type="AlphaFoldDB" id="A4RZV2"/>
<evidence type="ECO:0000313" key="5">
    <source>
        <dbReference type="EMBL" id="ABO96927.1"/>
    </source>
</evidence>
<dbReference type="Proteomes" id="UP000001568">
    <property type="component" value="Chromosome 7"/>
</dbReference>
<dbReference type="PANTHER" id="PTHR19211">
    <property type="entry name" value="ATP-BINDING TRANSPORT PROTEIN-RELATED"/>
    <property type="match status" value="1"/>
</dbReference>
<evidence type="ECO:0000256" key="2">
    <source>
        <dbReference type="ARBA" id="ARBA00022741"/>
    </source>
</evidence>
<feature type="domain" description="ABC transporter" evidence="4">
    <location>
        <begin position="317"/>
        <end position="517"/>
    </location>
</feature>
<dbReference type="SMART" id="SM00382">
    <property type="entry name" value="AAA"/>
    <property type="match status" value="2"/>
</dbReference>
<dbReference type="InterPro" id="IPR027417">
    <property type="entry name" value="P-loop_NTPase"/>
</dbReference>
<dbReference type="PROSITE" id="PS00211">
    <property type="entry name" value="ABC_TRANSPORTER_1"/>
    <property type="match status" value="1"/>
</dbReference>
<reference evidence="5 6" key="1">
    <citation type="journal article" date="2007" name="Proc. Natl. Acad. Sci. U.S.A.">
        <title>The tiny eukaryote Ostreococcus provides genomic insights into the paradox of plankton speciation.</title>
        <authorList>
            <person name="Palenik B."/>
            <person name="Grimwood J."/>
            <person name="Aerts A."/>
            <person name="Rouze P."/>
            <person name="Salamov A."/>
            <person name="Putnam N."/>
            <person name="Dupont C."/>
            <person name="Jorgensen R."/>
            <person name="Derelle E."/>
            <person name="Rombauts S."/>
            <person name="Zhou K."/>
            <person name="Otillar R."/>
            <person name="Merchant S.S."/>
            <person name="Podell S."/>
            <person name="Gaasterland T."/>
            <person name="Napoli C."/>
            <person name="Gendler K."/>
            <person name="Manuell A."/>
            <person name="Tai V."/>
            <person name="Vallon O."/>
            <person name="Piganeau G."/>
            <person name="Jancek S."/>
            <person name="Heijde M."/>
            <person name="Jabbari K."/>
            <person name="Bowler C."/>
            <person name="Lohr M."/>
            <person name="Robbens S."/>
            <person name="Werner G."/>
            <person name="Dubchak I."/>
            <person name="Pazour G.J."/>
            <person name="Ren Q."/>
            <person name="Paulsen I."/>
            <person name="Delwiche C."/>
            <person name="Schmutz J."/>
            <person name="Rokhsar D."/>
            <person name="Van de Peer Y."/>
            <person name="Moreau H."/>
            <person name="Grigoriev I.V."/>
        </authorList>
    </citation>
    <scope>NUCLEOTIDE SEQUENCE [LARGE SCALE GENOMIC DNA]</scope>
    <source>
        <strain evidence="5 6">CCE9901</strain>
    </source>
</reference>
<dbReference type="InterPro" id="IPR003439">
    <property type="entry name" value="ABC_transporter-like_ATP-bd"/>
</dbReference>
<sequence>LIEDASVTLVPGRRYGLIGRNGKGKSTLLKFLAARRVEGIDESYSVHYVTQEVELTAEEEDMLPGDVVLRADLQRWLLLEEQMKLESSEDALAVARLQEVNGMLDAIGSASAPARVSVLLKNLGFSDALIARPMKALSGGWRVRTALAAALFAQPDILFLDEPTNHLSISAVMFLSRELSTNSVWSSRIIVTVSHDRHFLDEVTTDSMHISGAAKRLSSHRMPYSAWAKKRREQQLALKRRVEQRQEKIDKLKEFAGHGFRYGGSSSAINMMKKKELEAKKLELEAGDEASLMADLEEDAELALNLQAGGELRQNIVRFDGVSFAYPGGDELFADVDLSVDSKSRVVLLGENGQGKTTMVKIITGELEPTSGLVTRDRGARVCLVNQHHAEQLAYDKTPLAFMLDAFPGDGSYNHEQKLRSHLSGCGVLTELQNVPALALSGGQKSRVAMAAVSFQAPHLIILDEPTNNLDLESCEALAEAIENFKGGVVLVSHDQYFVERVAKEVVVIENGAVKRLE</sequence>
<name>A4RZV2_OSTLU</name>
<dbReference type="STRING" id="436017.A4RZV2"/>
<keyword evidence="3" id="KW-0067">ATP-binding</keyword>
<gene>
    <name evidence="5" type="ORF">OSTLU_1075</name>
</gene>
<protein>
    <recommendedName>
        <fullName evidence="4">ABC transporter domain-containing protein</fullName>
    </recommendedName>
</protein>
<dbReference type="Pfam" id="PF00005">
    <property type="entry name" value="ABC_tran"/>
    <property type="match status" value="2"/>
</dbReference>
<dbReference type="GO" id="GO:0005524">
    <property type="term" value="F:ATP binding"/>
    <property type="evidence" value="ECO:0007669"/>
    <property type="project" value="UniProtKB-KW"/>
</dbReference>
<dbReference type="EMBL" id="CP000587">
    <property type="protein sequence ID" value="ABO96927.1"/>
    <property type="molecule type" value="Genomic_DNA"/>
</dbReference>
<dbReference type="PANTHER" id="PTHR19211:SF117">
    <property type="entry name" value="ATP-BINDING CASSETTE SUB-FAMILY F MEMBER 3"/>
    <property type="match status" value="1"/>
</dbReference>
<dbReference type="KEGG" id="olu:OSTLU_1075"/>
<dbReference type="OMA" id="SSQINMM"/>
<dbReference type="HOGENOM" id="CLU_000604_36_6_1"/>
<feature type="domain" description="ABC transporter" evidence="4">
    <location>
        <begin position="1"/>
        <end position="236"/>
    </location>
</feature>
<dbReference type="GO" id="GO:0016887">
    <property type="term" value="F:ATP hydrolysis activity"/>
    <property type="evidence" value="ECO:0007669"/>
    <property type="project" value="InterPro"/>
</dbReference>
<organism evidence="5 6">
    <name type="scientific">Ostreococcus lucimarinus (strain CCE9901)</name>
    <dbReference type="NCBI Taxonomy" id="436017"/>
    <lineage>
        <taxon>Eukaryota</taxon>
        <taxon>Viridiplantae</taxon>
        <taxon>Chlorophyta</taxon>
        <taxon>Mamiellophyceae</taxon>
        <taxon>Mamiellales</taxon>
        <taxon>Bathycoccaceae</taxon>
        <taxon>Ostreococcus</taxon>
    </lineage>
</organism>
<dbReference type="OrthoDB" id="2110130at2759"/>
<evidence type="ECO:0000256" key="3">
    <source>
        <dbReference type="ARBA" id="ARBA00022840"/>
    </source>
</evidence>
<accession>A4RZV2</accession>
<proteinExistence type="predicted"/>
<keyword evidence="6" id="KW-1185">Reference proteome</keyword>
<evidence type="ECO:0000256" key="1">
    <source>
        <dbReference type="ARBA" id="ARBA00022737"/>
    </source>
</evidence>
<keyword evidence="1" id="KW-0677">Repeat</keyword>
<dbReference type="FunFam" id="3.40.50.300:FF:000011">
    <property type="entry name" value="Putative ABC transporter ATP-binding component"/>
    <property type="match status" value="1"/>
</dbReference>
<dbReference type="Gene3D" id="3.40.50.300">
    <property type="entry name" value="P-loop containing nucleotide triphosphate hydrolases"/>
    <property type="match status" value="2"/>
</dbReference>
<dbReference type="InterPro" id="IPR050611">
    <property type="entry name" value="ABCF"/>
</dbReference>
<dbReference type="SUPFAM" id="SSF52540">
    <property type="entry name" value="P-loop containing nucleoside triphosphate hydrolases"/>
    <property type="match status" value="2"/>
</dbReference>
<evidence type="ECO:0000259" key="4">
    <source>
        <dbReference type="PROSITE" id="PS50893"/>
    </source>
</evidence>
<dbReference type="PROSITE" id="PS50893">
    <property type="entry name" value="ABC_TRANSPORTER_2"/>
    <property type="match status" value="2"/>
</dbReference>
<dbReference type="RefSeq" id="XP_001418634.1">
    <property type="nucleotide sequence ID" value="XM_001418597.1"/>
</dbReference>